<keyword evidence="4" id="KW-1003">Cell membrane</keyword>
<gene>
    <name evidence="10" type="ORF">CAP_2381</name>
</gene>
<dbReference type="PROSITE" id="PS50928">
    <property type="entry name" value="ABC_TM1"/>
    <property type="match status" value="1"/>
</dbReference>
<dbReference type="GO" id="GO:0055085">
    <property type="term" value="P:transmembrane transport"/>
    <property type="evidence" value="ECO:0007669"/>
    <property type="project" value="InterPro"/>
</dbReference>
<dbReference type="eggNOG" id="COG1176">
    <property type="taxonomic scope" value="Bacteria"/>
</dbReference>
<feature type="transmembrane region" description="Helical" evidence="8">
    <location>
        <begin position="119"/>
        <end position="139"/>
    </location>
</feature>
<dbReference type="OrthoDB" id="9807047at2"/>
<organism evidence="10 11">
    <name type="scientific">Chondromyces apiculatus DSM 436</name>
    <dbReference type="NCBI Taxonomy" id="1192034"/>
    <lineage>
        <taxon>Bacteria</taxon>
        <taxon>Pseudomonadati</taxon>
        <taxon>Myxococcota</taxon>
        <taxon>Polyangia</taxon>
        <taxon>Polyangiales</taxon>
        <taxon>Polyangiaceae</taxon>
        <taxon>Chondromyces</taxon>
    </lineage>
</organism>
<feature type="transmembrane region" description="Helical" evidence="8">
    <location>
        <begin position="169"/>
        <end position="190"/>
    </location>
</feature>
<feature type="transmembrane region" description="Helical" evidence="8">
    <location>
        <begin position="21"/>
        <end position="49"/>
    </location>
</feature>
<dbReference type="PANTHER" id="PTHR42929:SF1">
    <property type="entry name" value="INNER MEMBRANE ABC TRANSPORTER PERMEASE PROTEIN YDCU-RELATED"/>
    <property type="match status" value="1"/>
</dbReference>
<dbReference type="CDD" id="cd06261">
    <property type="entry name" value="TM_PBP2"/>
    <property type="match status" value="1"/>
</dbReference>
<dbReference type="GO" id="GO:0005886">
    <property type="term" value="C:plasma membrane"/>
    <property type="evidence" value="ECO:0007669"/>
    <property type="project" value="UniProtKB-SubCell"/>
</dbReference>
<name>A0A017TAI1_9BACT</name>
<evidence type="ECO:0000256" key="3">
    <source>
        <dbReference type="ARBA" id="ARBA00022448"/>
    </source>
</evidence>
<evidence type="ECO:0000256" key="7">
    <source>
        <dbReference type="ARBA" id="ARBA00023136"/>
    </source>
</evidence>
<keyword evidence="11" id="KW-1185">Reference proteome</keyword>
<feature type="transmembrane region" description="Helical" evidence="8">
    <location>
        <begin position="223"/>
        <end position="244"/>
    </location>
</feature>
<evidence type="ECO:0000256" key="4">
    <source>
        <dbReference type="ARBA" id="ARBA00022475"/>
    </source>
</evidence>
<evidence type="ECO:0000256" key="1">
    <source>
        <dbReference type="ARBA" id="ARBA00004651"/>
    </source>
</evidence>
<evidence type="ECO:0000256" key="2">
    <source>
        <dbReference type="ARBA" id="ARBA00007069"/>
    </source>
</evidence>
<evidence type="ECO:0000256" key="8">
    <source>
        <dbReference type="SAM" id="Phobius"/>
    </source>
</evidence>
<sequence>MTERVVAYGHLTTRRALLAKGGLLMVGGIAWLASFLLLPGLILVLVAFLQRDPDGGITWAFSLDSFRQLFGITSSGLSAANLWIMLRSVALAVITTVVAVGIAYPMTFFIARAAPRKRLLWLSLVAIPLCTNLVIRTYAWKLLLSARLPPARLAAMLGWLEPGRDLLPSWSAVCIGMVSAALPFAVISLYPSIERLDRSLIEAAQDLYASPVRVFMQAILPQTLPGLSVAILLTFVPAMGMFVITDMLGGAKHWLIGNLIQHQFGQGRNVPYGAAMSLVLIALTLLGVYSSRRQAGRSAEVL</sequence>
<feature type="transmembrane region" description="Helical" evidence="8">
    <location>
        <begin position="270"/>
        <end position="289"/>
    </location>
</feature>
<comment type="subcellular location">
    <subcellularLocation>
        <location evidence="1">Cell membrane</location>
        <topology evidence="1">Multi-pass membrane protein</topology>
    </subcellularLocation>
</comment>
<feature type="domain" description="ABC transmembrane type-1" evidence="9">
    <location>
        <begin position="85"/>
        <end position="291"/>
    </location>
</feature>
<dbReference type="InterPro" id="IPR000515">
    <property type="entry name" value="MetI-like"/>
</dbReference>
<dbReference type="STRING" id="1192034.CAP_2381"/>
<keyword evidence="3" id="KW-0813">Transport</keyword>
<accession>A0A017TAI1</accession>
<keyword evidence="5 8" id="KW-0812">Transmembrane</keyword>
<feature type="transmembrane region" description="Helical" evidence="8">
    <location>
        <begin position="84"/>
        <end position="107"/>
    </location>
</feature>
<dbReference type="SUPFAM" id="SSF161098">
    <property type="entry name" value="MetI-like"/>
    <property type="match status" value="1"/>
</dbReference>
<reference evidence="10 11" key="1">
    <citation type="submission" date="2013-05" db="EMBL/GenBank/DDBJ databases">
        <title>Genome assembly of Chondromyces apiculatus DSM 436.</title>
        <authorList>
            <person name="Sharma G."/>
            <person name="Khatri I."/>
            <person name="Kaur C."/>
            <person name="Mayilraj S."/>
            <person name="Subramanian S."/>
        </authorList>
    </citation>
    <scope>NUCLEOTIDE SEQUENCE [LARGE SCALE GENOMIC DNA]</scope>
    <source>
        <strain evidence="10 11">DSM 436</strain>
    </source>
</reference>
<dbReference type="Gene3D" id="1.10.3720.10">
    <property type="entry name" value="MetI-like"/>
    <property type="match status" value="1"/>
</dbReference>
<comment type="similarity">
    <text evidence="2">Belongs to the binding-protein-dependent transport system permease family. CysTW subfamily.</text>
</comment>
<protein>
    <submittedName>
        <fullName evidence="10">Spermidine Putrescine ABC transporter permease component PotB</fullName>
    </submittedName>
</protein>
<dbReference type="InterPro" id="IPR035906">
    <property type="entry name" value="MetI-like_sf"/>
</dbReference>
<dbReference type="EMBL" id="ASRX01000019">
    <property type="protein sequence ID" value="EYF05922.1"/>
    <property type="molecule type" value="Genomic_DNA"/>
</dbReference>
<evidence type="ECO:0000259" key="9">
    <source>
        <dbReference type="PROSITE" id="PS50928"/>
    </source>
</evidence>
<evidence type="ECO:0000313" key="11">
    <source>
        <dbReference type="Proteomes" id="UP000019678"/>
    </source>
</evidence>
<evidence type="ECO:0000256" key="6">
    <source>
        <dbReference type="ARBA" id="ARBA00022989"/>
    </source>
</evidence>
<dbReference type="RefSeq" id="WP_044240895.1">
    <property type="nucleotide sequence ID" value="NZ_ASRX01000019.1"/>
</dbReference>
<evidence type="ECO:0000256" key="5">
    <source>
        <dbReference type="ARBA" id="ARBA00022692"/>
    </source>
</evidence>
<comment type="caution">
    <text evidence="10">The sequence shown here is derived from an EMBL/GenBank/DDBJ whole genome shotgun (WGS) entry which is preliminary data.</text>
</comment>
<keyword evidence="6 8" id="KW-1133">Transmembrane helix</keyword>
<dbReference type="Proteomes" id="UP000019678">
    <property type="component" value="Unassembled WGS sequence"/>
</dbReference>
<keyword evidence="7 8" id="KW-0472">Membrane</keyword>
<dbReference type="AlphaFoldDB" id="A0A017TAI1"/>
<proteinExistence type="inferred from homology"/>
<evidence type="ECO:0000313" key="10">
    <source>
        <dbReference type="EMBL" id="EYF05922.1"/>
    </source>
</evidence>
<dbReference type="PANTHER" id="PTHR42929">
    <property type="entry name" value="INNER MEMBRANE ABC TRANSPORTER PERMEASE PROTEIN YDCU-RELATED-RELATED"/>
    <property type="match status" value="1"/>
</dbReference>